<organism evidence="2 3">
    <name type="scientific">Actinocatenispora sera</name>
    <dbReference type="NCBI Taxonomy" id="390989"/>
    <lineage>
        <taxon>Bacteria</taxon>
        <taxon>Bacillati</taxon>
        <taxon>Actinomycetota</taxon>
        <taxon>Actinomycetes</taxon>
        <taxon>Micromonosporales</taxon>
        <taxon>Micromonosporaceae</taxon>
        <taxon>Actinocatenispora</taxon>
    </lineage>
</organism>
<dbReference type="AlphaFoldDB" id="A0A810KVD6"/>
<evidence type="ECO:0000259" key="1">
    <source>
        <dbReference type="Pfam" id="PF12706"/>
    </source>
</evidence>
<evidence type="ECO:0000313" key="3">
    <source>
        <dbReference type="Proteomes" id="UP000680750"/>
    </source>
</evidence>
<dbReference type="SUPFAM" id="SSF56281">
    <property type="entry name" value="Metallo-hydrolase/oxidoreductase"/>
    <property type="match status" value="1"/>
</dbReference>
<dbReference type="GO" id="GO:0042781">
    <property type="term" value="F:3'-tRNA processing endoribonuclease activity"/>
    <property type="evidence" value="ECO:0007669"/>
    <property type="project" value="TreeGrafter"/>
</dbReference>
<dbReference type="InterPro" id="IPR036866">
    <property type="entry name" value="RibonucZ/Hydroxyglut_hydro"/>
</dbReference>
<gene>
    <name evidence="2" type="ORF">Asera_13010</name>
</gene>
<proteinExistence type="predicted"/>
<keyword evidence="3" id="KW-1185">Reference proteome</keyword>
<dbReference type="PANTHER" id="PTHR46018:SF4">
    <property type="entry name" value="METALLO-HYDROLASE YHFI-RELATED"/>
    <property type="match status" value="1"/>
</dbReference>
<name>A0A810KVD6_9ACTN</name>
<protein>
    <submittedName>
        <fullName evidence="2">MBL fold metallo-hydrolase</fullName>
    </submittedName>
</protein>
<dbReference type="KEGG" id="aser:Asera_13010"/>
<accession>A0A810KVD6</accession>
<dbReference type="InterPro" id="IPR001279">
    <property type="entry name" value="Metallo-B-lactamas"/>
</dbReference>
<evidence type="ECO:0000313" key="2">
    <source>
        <dbReference type="EMBL" id="BCJ27193.1"/>
    </source>
</evidence>
<dbReference type="EMBL" id="AP023354">
    <property type="protein sequence ID" value="BCJ27193.1"/>
    <property type="molecule type" value="Genomic_DNA"/>
</dbReference>
<feature type="domain" description="Metallo-beta-lactamase" evidence="1">
    <location>
        <begin position="26"/>
        <end position="194"/>
    </location>
</feature>
<dbReference type="Gene3D" id="3.60.15.10">
    <property type="entry name" value="Ribonuclease Z/Hydroxyacylglutathione hydrolase-like"/>
    <property type="match status" value="1"/>
</dbReference>
<sequence length="227" mass="23894">MVGCSGSAPSADSGCSCYLVEMDGFRLVLDTGSGSAGPLQRYVAPADVDLVVLSHAHSDHWVDLTQLWYLRERSSDRPLEVVGPSDLPEFVYAEAETMHARRATAEPFCAGPLTIRQAAVPHGECWATRVGDVLCYTADSEPCTALDELADGCRVVLAEASGFDAAGPLRGHLTAGDAGRLARRSGAELLVLTHLRSWQEAPALLAEAAAIADCPVVLAAPGLRVAL</sequence>
<dbReference type="Pfam" id="PF12706">
    <property type="entry name" value="Lactamase_B_2"/>
    <property type="match status" value="1"/>
</dbReference>
<dbReference type="Proteomes" id="UP000680750">
    <property type="component" value="Chromosome"/>
</dbReference>
<reference evidence="2" key="1">
    <citation type="submission" date="2020-08" db="EMBL/GenBank/DDBJ databases">
        <title>Whole genome shotgun sequence of Actinocatenispora sera NBRC 101916.</title>
        <authorList>
            <person name="Komaki H."/>
            <person name="Tamura T."/>
        </authorList>
    </citation>
    <scope>NUCLEOTIDE SEQUENCE</scope>
    <source>
        <strain evidence="2">NBRC 101916</strain>
    </source>
</reference>
<dbReference type="PANTHER" id="PTHR46018">
    <property type="entry name" value="ZINC PHOSPHODIESTERASE ELAC PROTEIN 1"/>
    <property type="match status" value="1"/>
</dbReference>